<evidence type="ECO:0000313" key="2">
    <source>
        <dbReference type="EMBL" id="HHS01462.1"/>
    </source>
</evidence>
<proteinExistence type="predicted"/>
<feature type="transmembrane region" description="Helical" evidence="1">
    <location>
        <begin position="47"/>
        <end position="70"/>
    </location>
</feature>
<evidence type="ECO:0000256" key="1">
    <source>
        <dbReference type="SAM" id="Phobius"/>
    </source>
</evidence>
<feature type="transmembrane region" description="Helical" evidence="1">
    <location>
        <begin position="21"/>
        <end position="41"/>
    </location>
</feature>
<keyword evidence="1" id="KW-0812">Transmembrane</keyword>
<accession>A0A7C5V552</accession>
<keyword evidence="1" id="KW-0472">Membrane</keyword>
<feature type="transmembrane region" description="Helical" evidence="1">
    <location>
        <begin position="110"/>
        <end position="130"/>
    </location>
</feature>
<organism evidence="2">
    <name type="scientific">Caldicellulosiruptor owensensis</name>
    <dbReference type="NCBI Taxonomy" id="55205"/>
    <lineage>
        <taxon>Bacteria</taxon>
        <taxon>Bacillati</taxon>
        <taxon>Bacillota</taxon>
        <taxon>Bacillota incertae sedis</taxon>
        <taxon>Caldicellulosiruptorales</taxon>
        <taxon>Caldicellulosiruptoraceae</taxon>
        <taxon>Caldicellulosiruptor</taxon>
    </lineage>
</organism>
<feature type="transmembrane region" description="Helical" evidence="1">
    <location>
        <begin position="136"/>
        <end position="156"/>
    </location>
</feature>
<keyword evidence="1" id="KW-1133">Transmembrane helix</keyword>
<comment type="caution">
    <text evidence="2">The sequence shown here is derived from an EMBL/GenBank/DDBJ whole genome shotgun (WGS) entry which is preliminary data.</text>
</comment>
<dbReference type="AlphaFoldDB" id="A0A7C5V552"/>
<evidence type="ECO:0008006" key="3">
    <source>
        <dbReference type="Google" id="ProtNLM"/>
    </source>
</evidence>
<dbReference type="EMBL" id="DRUZ01000037">
    <property type="protein sequence ID" value="HHS01462.1"/>
    <property type="molecule type" value="Genomic_DNA"/>
</dbReference>
<sequence>MHKKNKKKIQNKKIDYFKWTLILFVLSFLLSATLNYISSYVSDRLPVIISFILLFCIILLGIVFDIIGIATTAADEVPFHSMAAKKVKGAKVSVWLIKNASKVSSVCNDVIGDICGILSGALSANIVFYISKNSEANPILLSILLTAMVAAITISGKSIGKYFAIKKSNEIVKISGKILGIFLKI</sequence>
<gene>
    <name evidence="2" type="ORF">ENL71_02865</name>
</gene>
<protein>
    <recommendedName>
        <fullName evidence="3">Mg2+ and Co2+ transporter CorB</fullName>
    </recommendedName>
</protein>
<name>A0A7C5V552_9FIRM</name>
<reference evidence="2" key="1">
    <citation type="journal article" date="2020" name="mSystems">
        <title>Genome- and Community-Level Interaction Insights into Carbon Utilization and Element Cycling Functions of Hydrothermarchaeota in Hydrothermal Sediment.</title>
        <authorList>
            <person name="Zhou Z."/>
            <person name="Liu Y."/>
            <person name="Xu W."/>
            <person name="Pan J."/>
            <person name="Luo Z.H."/>
            <person name="Li M."/>
        </authorList>
    </citation>
    <scope>NUCLEOTIDE SEQUENCE [LARGE SCALE GENOMIC DNA]</scope>
    <source>
        <strain evidence="2">SpSt-102</strain>
    </source>
</reference>